<accession>A0A2P6QCP5</accession>
<keyword evidence="2" id="KW-1185">Reference proteome</keyword>
<protein>
    <submittedName>
        <fullName evidence="1">Uncharacterized protein</fullName>
    </submittedName>
</protein>
<comment type="caution">
    <text evidence="1">The sequence shown here is derived from an EMBL/GenBank/DDBJ whole genome shotgun (WGS) entry which is preliminary data.</text>
</comment>
<dbReference type="Gramene" id="PRQ31953">
    <property type="protein sequence ID" value="PRQ31953"/>
    <property type="gene ID" value="RchiOBHm_Chr5g0041081"/>
</dbReference>
<evidence type="ECO:0000313" key="1">
    <source>
        <dbReference type="EMBL" id="PRQ31953.1"/>
    </source>
</evidence>
<name>A0A2P6QCP5_ROSCH</name>
<reference evidence="1 2" key="1">
    <citation type="journal article" date="2018" name="Nat. Genet.">
        <title>The Rosa genome provides new insights in the design of modern roses.</title>
        <authorList>
            <person name="Bendahmane M."/>
        </authorList>
    </citation>
    <scope>NUCLEOTIDE SEQUENCE [LARGE SCALE GENOMIC DNA]</scope>
    <source>
        <strain evidence="2">cv. Old Blush</strain>
    </source>
</reference>
<evidence type="ECO:0000313" key="2">
    <source>
        <dbReference type="Proteomes" id="UP000238479"/>
    </source>
</evidence>
<dbReference type="AlphaFoldDB" id="A0A2P6QCP5"/>
<gene>
    <name evidence="1" type="ORF">RchiOBHm_Chr5g0041081</name>
</gene>
<organism evidence="1 2">
    <name type="scientific">Rosa chinensis</name>
    <name type="common">China rose</name>
    <dbReference type="NCBI Taxonomy" id="74649"/>
    <lineage>
        <taxon>Eukaryota</taxon>
        <taxon>Viridiplantae</taxon>
        <taxon>Streptophyta</taxon>
        <taxon>Embryophyta</taxon>
        <taxon>Tracheophyta</taxon>
        <taxon>Spermatophyta</taxon>
        <taxon>Magnoliopsida</taxon>
        <taxon>eudicotyledons</taxon>
        <taxon>Gunneridae</taxon>
        <taxon>Pentapetalae</taxon>
        <taxon>rosids</taxon>
        <taxon>fabids</taxon>
        <taxon>Rosales</taxon>
        <taxon>Rosaceae</taxon>
        <taxon>Rosoideae</taxon>
        <taxon>Rosoideae incertae sedis</taxon>
        <taxon>Rosa</taxon>
    </lineage>
</organism>
<proteinExistence type="predicted"/>
<dbReference type="Proteomes" id="UP000238479">
    <property type="component" value="Chromosome 5"/>
</dbReference>
<sequence length="64" mass="6780">MGCTVSGNESPFIGVGGPFLYMFSNVGQETSILLYKAYHGAILARPGRWLSGKLLAASDHHGVV</sequence>
<dbReference type="EMBL" id="PDCK01000043">
    <property type="protein sequence ID" value="PRQ31953.1"/>
    <property type="molecule type" value="Genomic_DNA"/>
</dbReference>